<protein>
    <submittedName>
        <fullName evidence="2">Uncharacterized protein</fullName>
    </submittedName>
</protein>
<dbReference type="EMBL" id="CAJOBC010093233">
    <property type="protein sequence ID" value="CAF4415503.1"/>
    <property type="molecule type" value="Genomic_DNA"/>
</dbReference>
<evidence type="ECO:0000313" key="2">
    <source>
        <dbReference type="EMBL" id="CAF1554288.1"/>
    </source>
</evidence>
<comment type="caution">
    <text evidence="2">The sequence shown here is derived from an EMBL/GenBank/DDBJ whole genome shotgun (WGS) entry which is preliminary data.</text>
</comment>
<keyword evidence="1" id="KW-0175">Coiled coil</keyword>
<organism evidence="2 4">
    <name type="scientific">Didymodactylos carnosus</name>
    <dbReference type="NCBI Taxonomy" id="1234261"/>
    <lineage>
        <taxon>Eukaryota</taxon>
        <taxon>Metazoa</taxon>
        <taxon>Spiralia</taxon>
        <taxon>Gnathifera</taxon>
        <taxon>Rotifera</taxon>
        <taxon>Eurotatoria</taxon>
        <taxon>Bdelloidea</taxon>
        <taxon>Philodinida</taxon>
        <taxon>Philodinidae</taxon>
        <taxon>Didymodactylos</taxon>
    </lineage>
</organism>
<accession>A0A815X8E0</accession>
<feature type="non-terminal residue" evidence="2">
    <location>
        <position position="1"/>
    </location>
</feature>
<feature type="coiled-coil region" evidence="1">
    <location>
        <begin position="27"/>
        <end position="61"/>
    </location>
</feature>
<evidence type="ECO:0000313" key="3">
    <source>
        <dbReference type="EMBL" id="CAF4415503.1"/>
    </source>
</evidence>
<proteinExistence type="predicted"/>
<sequence length="144" mass="16695">HNQICTSAWKCFTLINGSTTNNDDYTDDDILDQINQTNQNYEQIKEQLTNETQKYTNCNDDLQNIQQTLTEYARKINEIFTNSINQNSNLNTLTTARTEIENLETNDYLDPFKHLILNSIEQHLQIANDINSLLLTYGISDDNQ</sequence>
<reference evidence="2" key="1">
    <citation type="submission" date="2021-02" db="EMBL/GenBank/DDBJ databases">
        <authorList>
            <person name="Nowell W R."/>
        </authorList>
    </citation>
    <scope>NUCLEOTIDE SEQUENCE</scope>
</reference>
<evidence type="ECO:0000313" key="4">
    <source>
        <dbReference type="Proteomes" id="UP000663829"/>
    </source>
</evidence>
<dbReference type="Proteomes" id="UP000663829">
    <property type="component" value="Unassembled WGS sequence"/>
</dbReference>
<gene>
    <name evidence="2" type="ORF">GPM918_LOCUS39391</name>
    <name evidence="3" type="ORF">SRO942_LOCUS40262</name>
</gene>
<dbReference type="EMBL" id="CAJNOQ010027528">
    <property type="protein sequence ID" value="CAF1554288.1"/>
    <property type="molecule type" value="Genomic_DNA"/>
</dbReference>
<evidence type="ECO:0000256" key="1">
    <source>
        <dbReference type="SAM" id="Coils"/>
    </source>
</evidence>
<dbReference type="AlphaFoldDB" id="A0A815X8E0"/>
<feature type="non-terminal residue" evidence="2">
    <location>
        <position position="144"/>
    </location>
</feature>
<dbReference type="Proteomes" id="UP000681722">
    <property type="component" value="Unassembled WGS sequence"/>
</dbReference>
<name>A0A815X8E0_9BILA</name>
<keyword evidence="4" id="KW-1185">Reference proteome</keyword>